<keyword evidence="2" id="KW-0472">Membrane</keyword>
<gene>
    <name evidence="3" type="ORF">R5R33_14030</name>
</gene>
<organism evidence="3 4">
    <name type="scientific">Microbulbifer pacificus</name>
    <dbReference type="NCBI Taxonomy" id="407164"/>
    <lineage>
        <taxon>Bacteria</taxon>
        <taxon>Pseudomonadati</taxon>
        <taxon>Pseudomonadota</taxon>
        <taxon>Gammaproteobacteria</taxon>
        <taxon>Cellvibrionales</taxon>
        <taxon>Microbulbiferaceae</taxon>
        <taxon>Microbulbifer</taxon>
    </lineage>
</organism>
<dbReference type="EMBL" id="CP137555">
    <property type="protein sequence ID" value="WOX04850.1"/>
    <property type="molecule type" value="Genomic_DNA"/>
</dbReference>
<reference evidence="3 4" key="1">
    <citation type="submission" date="2023-10" db="EMBL/GenBank/DDBJ databases">
        <title>Description of Microbulbifer bruguierae sp. nov., isolated from the sediments of mangrove plant Bruguiera sexangula and comparative genomic analyses of the genus Microbulbifer.</title>
        <authorList>
            <person name="Long M."/>
        </authorList>
    </citation>
    <scope>NUCLEOTIDE SEQUENCE [LARGE SCALE GENOMIC DNA]</scope>
    <source>
        <strain evidence="3 4">SPO729</strain>
    </source>
</reference>
<keyword evidence="4" id="KW-1185">Reference proteome</keyword>
<evidence type="ECO:0000256" key="2">
    <source>
        <dbReference type="SAM" id="Phobius"/>
    </source>
</evidence>
<dbReference type="SUPFAM" id="SSF48452">
    <property type="entry name" value="TPR-like"/>
    <property type="match status" value="1"/>
</dbReference>
<dbReference type="Proteomes" id="UP001302477">
    <property type="component" value="Chromosome"/>
</dbReference>
<keyword evidence="2" id="KW-0812">Transmembrane</keyword>
<sequence>MNTQSLAESSSSGRRRRRRSRARNSFAAKALSFVWPEQVGFARKLGTWLTVVALIYLAGHAGALGLAHLQVIRVENQLEYWYKRGEVPSSAAMVSALNAIEQANRLHPDNPYQLTLQARLLEWRAYNDGNVIPQDYRAALALHQRAAALRPLWPDTWGEMAQIKARLNEFDSVLEGYLKRANQLGPYTPAVHVAVAQTYLPRLPLLGGDQLALLEAQLLRGVYDHRSRNQIIGLVELYGQQGPVCQWLQGEKGVQKLCPKR</sequence>
<feature type="region of interest" description="Disordered" evidence="1">
    <location>
        <begin position="1"/>
        <end position="21"/>
    </location>
</feature>
<accession>A0AAU0MW23</accession>
<dbReference type="NCBIfam" id="NF038257">
    <property type="entry name" value="exopoly_VpsP"/>
    <property type="match status" value="1"/>
</dbReference>
<proteinExistence type="predicted"/>
<keyword evidence="2" id="KW-1133">Transmembrane helix</keyword>
<feature type="transmembrane region" description="Helical" evidence="2">
    <location>
        <begin position="45"/>
        <end position="67"/>
    </location>
</feature>
<name>A0AAU0MW23_9GAMM</name>
<evidence type="ECO:0000313" key="4">
    <source>
        <dbReference type="Proteomes" id="UP001302477"/>
    </source>
</evidence>
<evidence type="ECO:0000256" key="1">
    <source>
        <dbReference type="SAM" id="MobiDB-lite"/>
    </source>
</evidence>
<dbReference type="RefSeq" id="WP_318953326.1">
    <property type="nucleotide sequence ID" value="NZ_CP137555.1"/>
</dbReference>
<dbReference type="KEGG" id="mpaf:R5R33_14030"/>
<dbReference type="InterPro" id="IPR011990">
    <property type="entry name" value="TPR-like_helical_dom_sf"/>
</dbReference>
<protein>
    <submittedName>
        <fullName evidence="3">VpsP family polysaccharide biosynthesis protein</fullName>
    </submittedName>
</protein>
<dbReference type="AlphaFoldDB" id="A0AAU0MW23"/>
<feature type="compositionally biased region" description="Low complexity" evidence="1">
    <location>
        <begin position="1"/>
        <end position="12"/>
    </location>
</feature>
<evidence type="ECO:0000313" key="3">
    <source>
        <dbReference type="EMBL" id="WOX04850.1"/>
    </source>
</evidence>
<dbReference type="Gene3D" id="1.25.40.10">
    <property type="entry name" value="Tetratricopeptide repeat domain"/>
    <property type="match status" value="1"/>
</dbReference>